<gene>
    <name evidence="1" type="ORF">KQP59_21490</name>
</gene>
<protein>
    <submittedName>
        <fullName evidence="1">Glycosyltransferase</fullName>
        <ecNumber evidence="1">2.4.-.-</ecNumber>
    </submittedName>
</protein>
<dbReference type="EC" id="2.4.-.-" evidence="1"/>
<proteinExistence type="predicted"/>
<accession>A0AA46Z1E7</accession>
<dbReference type="SUPFAM" id="SSF53756">
    <property type="entry name" value="UDP-Glycosyltransferase/glycogen phosphorylase"/>
    <property type="match status" value="1"/>
</dbReference>
<keyword evidence="1" id="KW-0328">Glycosyltransferase</keyword>
<dbReference type="EMBL" id="CP083681">
    <property type="protein sequence ID" value="UYU70823.1"/>
    <property type="molecule type" value="Genomic_DNA"/>
</dbReference>
<dbReference type="GO" id="GO:0016757">
    <property type="term" value="F:glycosyltransferase activity"/>
    <property type="evidence" value="ECO:0007669"/>
    <property type="project" value="UniProtKB-KW"/>
</dbReference>
<dbReference type="AlphaFoldDB" id="A0AA46Z1E7"/>
<keyword evidence="1" id="KW-0808">Transferase</keyword>
<dbReference type="Gene3D" id="3.40.50.2000">
    <property type="entry name" value="Glycogen Phosphorylase B"/>
    <property type="match status" value="2"/>
</dbReference>
<sequence length="410" mass="47650">MSGSEKIVTNILIIYEFIEATNIELDRVFGMLQKKGVLLRRFKTATKVYKDDLIWCDIMLFVRSTSIIEFNLITLGRKMNKYIVLMLDDDLLSLDDSYGAIGQGYWGGRQRILRKNLSQINCLIAVNELLAKKYVKLGNISKYVLLNTIIEKSEMFSPQQNSMNDNKVKIALYVNDGTQNMFNEIIRPVIPMLCKYYAEQVALYFIGLKPNMEEFKNKIEINYVSHMPYRDFKKKLGMSGFDIGLAPLVDTGFACYKYFNKYIEYTLAGIPAIYSDCLLYGLVIESGFNGLVCENNPVAWFKAISRLIENPSLRRSLIDNAQFHIYDNFQSEKILARLVKDMPELVGYKSKKNDVPFLTPRLRMMRLNYIIFKVRGWLYAAKNCIRKGNIMLLMRRIIRRIIKSVIKENR</sequence>
<evidence type="ECO:0000313" key="1">
    <source>
        <dbReference type="EMBL" id="UYU70823.1"/>
    </source>
</evidence>
<dbReference type="Pfam" id="PF13692">
    <property type="entry name" value="Glyco_trans_1_4"/>
    <property type="match status" value="1"/>
</dbReference>
<organism evidence="1 2">
    <name type="scientific">Bacteroides thetaiotaomicron</name>
    <dbReference type="NCBI Taxonomy" id="818"/>
    <lineage>
        <taxon>Bacteria</taxon>
        <taxon>Pseudomonadati</taxon>
        <taxon>Bacteroidota</taxon>
        <taxon>Bacteroidia</taxon>
        <taxon>Bacteroidales</taxon>
        <taxon>Bacteroidaceae</taxon>
        <taxon>Bacteroides</taxon>
    </lineage>
</organism>
<evidence type="ECO:0000313" key="2">
    <source>
        <dbReference type="Proteomes" id="UP001156216"/>
    </source>
</evidence>
<reference evidence="1" key="1">
    <citation type="submission" date="2021-06" db="EMBL/GenBank/DDBJ databases">
        <title>Interrogation of the integrated mobile genetic elements in gut-associated Bacteroides with a consensus prediction approach.</title>
        <authorList>
            <person name="Campbell D.E."/>
            <person name="Leigh J.R."/>
            <person name="Kim T."/>
            <person name="England W."/>
            <person name="Whitaker R.J."/>
            <person name="Degnan P.H."/>
        </authorList>
    </citation>
    <scope>NUCLEOTIDE SEQUENCE</scope>
    <source>
        <strain evidence="1">VPI-BTDOT2</strain>
    </source>
</reference>
<name>A0AA46Z1E7_BACT4</name>
<dbReference type="RefSeq" id="WP_132062650.1">
    <property type="nucleotide sequence ID" value="NZ_CP072242.1"/>
</dbReference>
<dbReference type="Proteomes" id="UP001156216">
    <property type="component" value="Chromosome"/>
</dbReference>